<dbReference type="EMBL" id="MN163280">
    <property type="protein sequence ID" value="QEA03243.1"/>
    <property type="molecule type" value="Genomic_DNA"/>
</dbReference>
<keyword evidence="2" id="KW-0238">DNA-binding</keyword>
<accession>A0A5B8R446</accession>
<dbReference type="Pfam" id="PF02229">
    <property type="entry name" value="PC4"/>
    <property type="match status" value="1"/>
</dbReference>
<sequence length="102" mass="12113">MNQNICQDYEGHIDDQSHVIFEDEGRQIRMTVSEFRGNLYFGFRLWLLDIEDNWFPTKSGFSFPYTLEMTSTLFRAFTKILSNSEVLHEVYRESQKTQASDD</sequence>
<feature type="domain" description="Transcriptional coactivator p15 (PC4) C-terminal" evidence="1">
    <location>
        <begin position="24"/>
        <end position="64"/>
    </location>
</feature>
<name>A0A5B8R446_9CAUD</name>
<keyword evidence="3" id="KW-1185">Reference proteome</keyword>
<evidence type="ECO:0000313" key="3">
    <source>
        <dbReference type="Proteomes" id="UP000321123"/>
    </source>
</evidence>
<dbReference type="Proteomes" id="UP000321123">
    <property type="component" value="Segment"/>
</dbReference>
<dbReference type="GO" id="GO:0003677">
    <property type="term" value="F:DNA binding"/>
    <property type="evidence" value="ECO:0007669"/>
    <property type="project" value="UniProtKB-KW"/>
</dbReference>
<reference evidence="2" key="1">
    <citation type="journal article" date="2019" name="Microbiol. Resour. Announc.">
        <title>Complete Genome Sequence of two Klebsiella pneumoniae phages isolated as part of international effort.</title>
        <authorList>
            <person name="Yerushalmy O."/>
            <person name="Glazer S."/>
            <person name="Nir-Paz R."/>
            <person name="Tuomala H."/>
            <person name="Skurnik M."/>
            <person name="Kiljunen S."/>
            <person name="Hazan R."/>
        </authorList>
    </citation>
    <scope>NUCLEOTIDE SEQUENCE [LARGE SCALE GENOMIC DNA]</scope>
</reference>
<dbReference type="SUPFAM" id="SSF54447">
    <property type="entry name" value="ssDNA-binding transcriptional regulator domain"/>
    <property type="match status" value="1"/>
</dbReference>
<dbReference type="Gene3D" id="2.30.31.10">
    <property type="entry name" value="Transcriptional Coactivator Pc4, Chain A"/>
    <property type="match status" value="1"/>
</dbReference>
<dbReference type="GO" id="GO:0006355">
    <property type="term" value="P:regulation of DNA-templated transcription"/>
    <property type="evidence" value="ECO:0007669"/>
    <property type="project" value="InterPro"/>
</dbReference>
<evidence type="ECO:0000313" key="2">
    <source>
        <dbReference type="EMBL" id="QEA03243.1"/>
    </source>
</evidence>
<organism evidence="2 3">
    <name type="scientific">Klebsiella phage KpGranit</name>
    <dbReference type="NCBI Taxonomy" id="2596967"/>
    <lineage>
        <taxon>Viruses</taxon>
        <taxon>Duplodnaviria</taxon>
        <taxon>Heunggongvirae</taxon>
        <taxon>Uroviricota</taxon>
        <taxon>Caudoviricetes</taxon>
        <taxon>Demerecviridae</taxon>
        <taxon>Sugarlandvirus</taxon>
        <taxon>Sugarlandvirus KpGranit</taxon>
    </lineage>
</organism>
<dbReference type="InterPro" id="IPR009044">
    <property type="entry name" value="ssDNA-bd_transcriptional_reg"/>
</dbReference>
<protein>
    <submittedName>
        <fullName evidence="2">Putative ssDNA-binding transcriptional regulator</fullName>
    </submittedName>
</protein>
<proteinExistence type="predicted"/>
<dbReference type="InterPro" id="IPR003173">
    <property type="entry name" value="PC4_C"/>
</dbReference>
<evidence type="ECO:0000259" key="1">
    <source>
        <dbReference type="Pfam" id="PF02229"/>
    </source>
</evidence>